<keyword evidence="6" id="KW-1185">Reference proteome</keyword>
<protein>
    <submittedName>
        <fullName evidence="5">Lines homolog 1</fullName>
    </submittedName>
</protein>
<reference evidence="5" key="3">
    <citation type="submission" date="2025-09" db="UniProtKB">
        <authorList>
            <consortium name="Ensembl"/>
        </authorList>
    </citation>
    <scope>IDENTIFICATION</scope>
</reference>
<dbReference type="GeneTree" id="ENSGT00390000001790"/>
<dbReference type="InterPro" id="IPR032794">
    <property type="entry name" value="LINES_N"/>
</dbReference>
<dbReference type="AlphaFoldDB" id="A0AAY5ENE9"/>
<evidence type="ECO:0000259" key="4">
    <source>
        <dbReference type="Pfam" id="PF14695"/>
    </source>
</evidence>
<dbReference type="PANTHER" id="PTHR16057:SF1">
    <property type="entry name" value="PROTEIN LINES HOMOLOG 1"/>
    <property type="match status" value="1"/>
</dbReference>
<feature type="transmembrane region" description="Helical" evidence="2">
    <location>
        <begin position="53"/>
        <end position="79"/>
    </location>
</feature>
<feature type="domain" description="Protein Lines N-terminal" evidence="3">
    <location>
        <begin position="64"/>
        <end position="117"/>
    </location>
</feature>
<proteinExistence type="predicted"/>
<keyword evidence="2" id="KW-0812">Transmembrane</keyword>
<feature type="domain" description="Protein Lines N-terminal" evidence="3">
    <location>
        <begin position="122"/>
        <end position="290"/>
    </location>
</feature>
<evidence type="ECO:0000259" key="3">
    <source>
        <dbReference type="Pfam" id="PF14694"/>
    </source>
</evidence>
<dbReference type="Ensembl" id="ENSEEET00000058642.1">
    <property type="protein sequence ID" value="ENSEEEP00000057922.1"/>
    <property type="gene ID" value="ENSEEEG00000025237.1"/>
</dbReference>
<dbReference type="InterPro" id="IPR029415">
    <property type="entry name" value="Lines_C"/>
</dbReference>
<evidence type="ECO:0000313" key="5">
    <source>
        <dbReference type="Ensembl" id="ENSEEEP00000057922.1"/>
    </source>
</evidence>
<evidence type="ECO:0000256" key="2">
    <source>
        <dbReference type="SAM" id="Phobius"/>
    </source>
</evidence>
<reference evidence="5 6" key="1">
    <citation type="submission" date="2020-05" db="EMBL/GenBank/DDBJ databases">
        <title>Electrophorus electricus (electric eel) genome, fEleEle1, primary haplotype.</title>
        <authorList>
            <person name="Myers G."/>
            <person name="Meyer A."/>
            <person name="Fedrigo O."/>
            <person name="Formenti G."/>
            <person name="Rhie A."/>
            <person name="Tracey A."/>
            <person name="Sims Y."/>
            <person name="Jarvis E.D."/>
        </authorList>
    </citation>
    <scope>NUCLEOTIDE SEQUENCE [LARGE SCALE GENOMIC DNA]</scope>
</reference>
<evidence type="ECO:0000313" key="6">
    <source>
        <dbReference type="Proteomes" id="UP000314983"/>
    </source>
</evidence>
<evidence type="ECO:0000256" key="1">
    <source>
        <dbReference type="SAM" id="MobiDB-lite"/>
    </source>
</evidence>
<organism evidence="5 6">
    <name type="scientific">Electrophorus electricus</name>
    <name type="common">Electric eel</name>
    <name type="synonym">Gymnotus electricus</name>
    <dbReference type="NCBI Taxonomy" id="8005"/>
    <lineage>
        <taxon>Eukaryota</taxon>
        <taxon>Metazoa</taxon>
        <taxon>Chordata</taxon>
        <taxon>Craniata</taxon>
        <taxon>Vertebrata</taxon>
        <taxon>Euteleostomi</taxon>
        <taxon>Actinopterygii</taxon>
        <taxon>Neopterygii</taxon>
        <taxon>Teleostei</taxon>
        <taxon>Ostariophysi</taxon>
        <taxon>Gymnotiformes</taxon>
        <taxon>Gymnotoidei</taxon>
        <taxon>Gymnotidae</taxon>
        <taxon>Electrophorus</taxon>
    </lineage>
</organism>
<reference evidence="5" key="2">
    <citation type="submission" date="2025-08" db="UniProtKB">
        <authorList>
            <consortium name="Ensembl"/>
        </authorList>
    </citation>
    <scope>IDENTIFICATION</scope>
</reference>
<keyword evidence="2" id="KW-1133">Transmembrane helix</keyword>
<name>A0AAY5ENE9_ELEEL</name>
<dbReference type="InterPro" id="IPR024875">
    <property type="entry name" value="Protein_Lines"/>
</dbReference>
<feature type="domain" description="Protein Lines C-terminal" evidence="4">
    <location>
        <begin position="417"/>
        <end position="453"/>
    </location>
</feature>
<feature type="region of interest" description="Disordered" evidence="1">
    <location>
        <begin position="363"/>
        <end position="390"/>
    </location>
</feature>
<accession>A0AAY5ENE9</accession>
<keyword evidence="2" id="KW-0472">Membrane</keyword>
<sequence length="457" mass="51475">KSGPGYRLDSCLWSSTHVIKEYSMDVASINKVLQTFSYEDIQNCDELWLISDYLVGLLFCLYVASSLMFLQASALLHLVDSEVEYFVKKRTLLLLKRCLAQRAGEEWALGEGHATLCDAEGWSECPSSHGASFFGGNRESSADGEGKDAVMLRAVSLILIKCLELKCSMLSLQVISLPCFSFVWLAPSCDTHNCSWISLVFHEQDDDMMESAKALTALYLYQKRLDSSDPEACNWGCNPHCHFILLLQSLFFDHTVLLDFLISSETCFLEYCVLYLKHLPENWQEFCNACSRIEYSERRFGSCEVVMEALPLPAVSGASSIPQGTTVTPRLKIDPQFTTTQQPGKEPVFSSFPRLVDYESSEESEEEEQNVLNPQTKSNPEKPVVNRSMRQVKSLSRSVARAEKARTDSTDSLLRKVVLCLTELRRVISRLHTRGLFPYNPSSLLRLLMAVEAKGNL</sequence>
<dbReference type="Pfam" id="PF14694">
    <property type="entry name" value="LINES_N"/>
    <property type="match status" value="2"/>
</dbReference>
<dbReference type="Pfam" id="PF14695">
    <property type="entry name" value="LINES_C"/>
    <property type="match status" value="1"/>
</dbReference>
<dbReference type="Proteomes" id="UP000314983">
    <property type="component" value="Chromosome 1"/>
</dbReference>
<dbReference type="PANTHER" id="PTHR16057">
    <property type="entry name" value="WINS1, 2 PROTEIN"/>
    <property type="match status" value="1"/>
</dbReference>